<dbReference type="STRING" id="4572.M7Z8C2"/>
<feature type="domain" description="Neprosin PEP catalytic" evidence="1">
    <location>
        <begin position="25"/>
        <end position="135"/>
    </location>
</feature>
<proteinExistence type="predicted"/>
<name>M7Z8C2_TRIUA</name>
<evidence type="ECO:0000259" key="1">
    <source>
        <dbReference type="Pfam" id="PF03080"/>
    </source>
</evidence>
<reference evidence="2" key="1">
    <citation type="journal article" date="2013" name="Nature">
        <title>Draft genome of the wheat A-genome progenitor Triticum urartu.</title>
        <authorList>
            <person name="Ling H.Q."/>
            <person name="Zhao S."/>
            <person name="Liu D."/>
            <person name="Wang J."/>
            <person name="Sun H."/>
            <person name="Zhang C."/>
            <person name="Fan H."/>
            <person name="Li D."/>
            <person name="Dong L."/>
            <person name="Tao Y."/>
            <person name="Gao C."/>
            <person name="Wu H."/>
            <person name="Li Y."/>
            <person name="Cui Y."/>
            <person name="Guo X."/>
            <person name="Zheng S."/>
            <person name="Wang B."/>
            <person name="Yu K."/>
            <person name="Liang Q."/>
            <person name="Yang W."/>
            <person name="Lou X."/>
            <person name="Chen J."/>
            <person name="Feng M."/>
            <person name="Jian J."/>
            <person name="Zhang X."/>
            <person name="Luo G."/>
            <person name="Jiang Y."/>
            <person name="Liu J."/>
            <person name="Wang Z."/>
            <person name="Sha Y."/>
            <person name="Zhang B."/>
            <person name="Wu H."/>
            <person name="Tang D."/>
            <person name="Shen Q."/>
            <person name="Xue P."/>
            <person name="Zou S."/>
            <person name="Wang X."/>
            <person name="Liu X."/>
            <person name="Wang F."/>
            <person name="Yang Y."/>
            <person name="An X."/>
            <person name="Dong Z."/>
            <person name="Zhang K."/>
            <person name="Zhang X."/>
            <person name="Luo M.C."/>
            <person name="Dvorak J."/>
            <person name="Tong Y."/>
            <person name="Wang J."/>
            <person name="Yang H."/>
            <person name="Li Z."/>
            <person name="Wang D."/>
            <person name="Zhang A."/>
            <person name="Wang J."/>
        </authorList>
    </citation>
    <scope>NUCLEOTIDE SEQUENCE</scope>
</reference>
<sequence length="164" mass="17766">MAGTVNPDFNPSPGVLPPDMTNQIAIGLYDPAGPWHVLVNDTELGYYPRPIFPWMFPEAAANLVGGSVFNRWPGGKHTDTVMGNGRRPHGDDKPAVAKGYVAVNLAGNPFNDIPDIIVHAAPNCYDVDILGQNNDTEPDATVDDDPYYTGGAYYYVMPADDDQE</sequence>
<dbReference type="AlphaFoldDB" id="M7Z8C2"/>
<dbReference type="InterPro" id="IPR004314">
    <property type="entry name" value="Neprosin"/>
</dbReference>
<protein>
    <recommendedName>
        <fullName evidence="1">Neprosin PEP catalytic domain-containing protein</fullName>
    </recommendedName>
</protein>
<organism evidence="2">
    <name type="scientific">Triticum urartu</name>
    <name type="common">Red wild einkorn</name>
    <name type="synonym">Crithodium urartu</name>
    <dbReference type="NCBI Taxonomy" id="4572"/>
    <lineage>
        <taxon>Eukaryota</taxon>
        <taxon>Viridiplantae</taxon>
        <taxon>Streptophyta</taxon>
        <taxon>Embryophyta</taxon>
        <taxon>Tracheophyta</taxon>
        <taxon>Spermatophyta</taxon>
        <taxon>Magnoliopsida</taxon>
        <taxon>Liliopsida</taxon>
        <taxon>Poales</taxon>
        <taxon>Poaceae</taxon>
        <taxon>BOP clade</taxon>
        <taxon>Pooideae</taxon>
        <taxon>Triticodae</taxon>
        <taxon>Triticeae</taxon>
        <taxon>Triticinae</taxon>
        <taxon>Triticum</taxon>
    </lineage>
</organism>
<dbReference type="Pfam" id="PF03080">
    <property type="entry name" value="Neprosin"/>
    <property type="match status" value="1"/>
</dbReference>
<gene>
    <name evidence="2" type="ORF">TRIUR3_18912</name>
</gene>
<accession>M7Z8C2</accession>
<dbReference type="EMBL" id="KD121114">
    <property type="protein sequence ID" value="EMS59453.1"/>
    <property type="molecule type" value="Genomic_DNA"/>
</dbReference>
<evidence type="ECO:0000313" key="2">
    <source>
        <dbReference type="EMBL" id="EMS59453.1"/>
    </source>
</evidence>